<sequence>MSLGWIILIVLLVFGVVLGNVMLLRYSARFKIPKDFKPKPQKDKDEDDTW</sequence>
<keyword evidence="1" id="KW-0472">Membrane</keyword>
<evidence type="ECO:0000256" key="1">
    <source>
        <dbReference type="SAM" id="Phobius"/>
    </source>
</evidence>
<proteinExistence type="predicted"/>
<keyword evidence="3" id="KW-1185">Reference proteome</keyword>
<evidence type="ECO:0000313" key="3">
    <source>
        <dbReference type="Proteomes" id="UP000709336"/>
    </source>
</evidence>
<evidence type="ECO:0000313" key="2">
    <source>
        <dbReference type="EMBL" id="NMH58782.1"/>
    </source>
</evidence>
<keyword evidence="1" id="KW-1133">Transmembrane helix</keyword>
<feature type="transmembrane region" description="Helical" evidence="1">
    <location>
        <begin position="6"/>
        <end position="24"/>
    </location>
</feature>
<gene>
    <name evidence="2" type="ORF">HCJ96_01930</name>
</gene>
<dbReference type="InterPro" id="IPR021550">
    <property type="entry name" value="DUF2897"/>
</dbReference>
<keyword evidence="1" id="KW-0812">Transmembrane</keyword>
<dbReference type="EMBL" id="JAATNW010000001">
    <property type="protein sequence ID" value="NMH58782.1"/>
    <property type="molecule type" value="Genomic_DNA"/>
</dbReference>
<protein>
    <submittedName>
        <fullName evidence="2">DUF2897 family protein</fullName>
    </submittedName>
</protein>
<dbReference type="Pfam" id="PF11446">
    <property type="entry name" value="DUF2897"/>
    <property type="match status" value="1"/>
</dbReference>
<dbReference type="Proteomes" id="UP000709336">
    <property type="component" value="Unassembled WGS sequence"/>
</dbReference>
<comment type="caution">
    <text evidence="2">The sequence shown here is derived from an EMBL/GenBank/DDBJ whole genome shotgun (WGS) entry which is preliminary data.</text>
</comment>
<name>A0ABX1QZZ9_9ALTE</name>
<organism evidence="2 3">
    <name type="scientific">Alteromonas ponticola</name>
    <dbReference type="NCBI Taxonomy" id="2720613"/>
    <lineage>
        <taxon>Bacteria</taxon>
        <taxon>Pseudomonadati</taxon>
        <taxon>Pseudomonadota</taxon>
        <taxon>Gammaproteobacteria</taxon>
        <taxon>Alteromonadales</taxon>
        <taxon>Alteromonadaceae</taxon>
        <taxon>Alteromonas/Salinimonas group</taxon>
        <taxon>Alteromonas</taxon>
    </lineage>
</organism>
<reference evidence="2 3" key="1">
    <citation type="submission" date="2020-03" db="EMBL/GenBank/DDBJ databases">
        <title>Alteromonas ponticola sp. nov., isolated from seawater.</title>
        <authorList>
            <person name="Yoon J.-H."/>
            <person name="Kim Y.-O."/>
        </authorList>
    </citation>
    <scope>NUCLEOTIDE SEQUENCE [LARGE SCALE GENOMIC DNA]</scope>
    <source>
        <strain evidence="2 3">MYP5</strain>
    </source>
</reference>
<accession>A0ABX1QZZ9</accession>
<dbReference type="RefSeq" id="WP_169209330.1">
    <property type="nucleotide sequence ID" value="NZ_JAATNW010000001.1"/>
</dbReference>